<name>A0A0J6VP85_9MYCO</name>
<feature type="transmembrane region" description="Helical" evidence="1">
    <location>
        <begin position="69"/>
        <end position="88"/>
    </location>
</feature>
<evidence type="ECO:0000256" key="1">
    <source>
        <dbReference type="SAM" id="Phobius"/>
    </source>
</evidence>
<organism evidence="2 3">
    <name type="scientific">Mycolicibacterium chlorophenolicum</name>
    <dbReference type="NCBI Taxonomy" id="37916"/>
    <lineage>
        <taxon>Bacteria</taxon>
        <taxon>Bacillati</taxon>
        <taxon>Actinomycetota</taxon>
        <taxon>Actinomycetes</taxon>
        <taxon>Mycobacteriales</taxon>
        <taxon>Mycobacteriaceae</taxon>
        <taxon>Mycolicibacterium</taxon>
    </lineage>
</organism>
<keyword evidence="1" id="KW-1133">Transmembrane helix</keyword>
<keyword evidence="3" id="KW-1185">Reference proteome</keyword>
<accession>A0A0J6VP85</accession>
<reference evidence="2 3" key="1">
    <citation type="journal article" date="2015" name="Genome Biol. Evol.">
        <title>Characterization of Three Mycobacterium spp. with Potential Use in Bioremediation by Genome Sequencing and Comparative Genomics.</title>
        <authorList>
            <person name="Das S."/>
            <person name="Pettersson B.M."/>
            <person name="Behra P.R."/>
            <person name="Ramesh M."/>
            <person name="Dasgupta S."/>
            <person name="Bhattacharya A."/>
            <person name="Kirsebom L.A."/>
        </authorList>
    </citation>
    <scope>NUCLEOTIDE SEQUENCE [LARGE SCALE GENOMIC DNA]</scope>
    <source>
        <strain evidence="2 3">DSM 43826</strain>
    </source>
</reference>
<keyword evidence="1" id="KW-0812">Transmembrane</keyword>
<dbReference type="PATRIC" id="fig|37916.4.peg.3822"/>
<feature type="transmembrane region" description="Helical" evidence="1">
    <location>
        <begin position="127"/>
        <end position="146"/>
    </location>
</feature>
<feature type="transmembrane region" description="Helical" evidence="1">
    <location>
        <begin position="12"/>
        <end position="35"/>
    </location>
</feature>
<dbReference type="EMBL" id="JYNL01000041">
    <property type="protein sequence ID" value="KMO72875.1"/>
    <property type="molecule type" value="Genomic_DNA"/>
</dbReference>
<evidence type="ECO:0000313" key="3">
    <source>
        <dbReference type="Proteomes" id="UP000036513"/>
    </source>
</evidence>
<evidence type="ECO:0008006" key="4">
    <source>
        <dbReference type="Google" id="ProtNLM"/>
    </source>
</evidence>
<sequence length="147" mass="15439">MGGRTRRLERAVIWAAWLFGVGGAALVGIGGFFMLARPALLPEDLCYLDRSADEIADSIPRLGRWLRRVFVVLGGYAAAAGILTIYVAATSVRDGSKGSVAVLAVAGASSIGVMTLVNIMLRSSFRWPLSFVAAVWLAATLAAAAMP</sequence>
<dbReference type="Proteomes" id="UP000036513">
    <property type="component" value="Unassembled WGS sequence"/>
</dbReference>
<feature type="transmembrane region" description="Helical" evidence="1">
    <location>
        <begin position="100"/>
        <end position="121"/>
    </location>
</feature>
<evidence type="ECO:0000313" key="2">
    <source>
        <dbReference type="EMBL" id="KMO72875.1"/>
    </source>
</evidence>
<proteinExistence type="predicted"/>
<comment type="caution">
    <text evidence="2">The sequence shown here is derived from an EMBL/GenBank/DDBJ whole genome shotgun (WGS) entry which is preliminary data.</text>
</comment>
<protein>
    <recommendedName>
        <fullName evidence="4">Transmembrane protein</fullName>
    </recommendedName>
</protein>
<dbReference type="AlphaFoldDB" id="A0A0J6VP85"/>
<keyword evidence="1" id="KW-0472">Membrane</keyword>
<gene>
    <name evidence="2" type="ORF">MCHLDSM_03860</name>
</gene>